<dbReference type="InParanoid" id="G8YBB4"/>
<dbReference type="STRING" id="559304.G8YBB4"/>
<dbReference type="AlphaFoldDB" id="G8YBB4"/>
<evidence type="ECO:0000256" key="2">
    <source>
        <dbReference type="ARBA" id="ARBA00022448"/>
    </source>
</evidence>
<feature type="transmembrane region" description="Helical" evidence="9">
    <location>
        <begin position="223"/>
        <end position="245"/>
    </location>
</feature>
<evidence type="ECO:0000313" key="10">
    <source>
        <dbReference type="EMBL" id="CCE82245.1"/>
    </source>
</evidence>
<dbReference type="InterPro" id="IPR013657">
    <property type="entry name" value="SCL35B1-4/HUT1"/>
</dbReference>
<feature type="transmembrane region" description="Helical" evidence="9">
    <location>
        <begin position="12"/>
        <end position="29"/>
    </location>
</feature>
<dbReference type="EMBL" id="FO082050">
    <property type="protein sequence ID" value="CCE82245.1"/>
    <property type="molecule type" value="Genomic_DNA"/>
</dbReference>
<dbReference type="OrthoDB" id="1601at2759"/>
<dbReference type="GO" id="GO:0000139">
    <property type="term" value="C:Golgi membrane"/>
    <property type="evidence" value="ECO:0007669"/>
    <property type="project" value="TreeGrafter"/>
</dbReference>
<evidence type="ECO:0000256" key="3">
    <source>
        <dbReference type="ARBA" id="ARBA00022597"/>
    </source>
</evidence>
<accession>G8YBB4</accession>
<feature type="transmembrane region" description="Helical" evidence="9">
    <location>
        <begin position="95"/>
        <end position="116"/>
    </location>
</feature>
<proteinExistence type="predicted"/>
<keyword evidence="11" id="KW-1185">Reference proteome</keyword>
<dbReference type="eggNOG" id="KOG1581">
    <property type="taxonomic scope" value="Eukaryota"/>
</dbReference>
<dbReference type="PANTHER" id="PTHR10778">
    <property type="entry name" value="SOLUTE CARRIER FAMILY 35 MEMBER B"/>
    <property type="match status" value="1"/>
</dbReference>
<feature type="transmembrane region" description="Helical" evidence="9">
    <location>
        <begin position="320"/>
        <end position="338"/>
    </location>
</feature>
<organism evidence="10 11">
    <name type="scientific">Pichia sorbitophila (strain ATCC MYA-4447 / BCRC 22081 / CBS 7064 / NBRC 10061 / NRRL Y-12695)</name>
    <name type="common">Hybrid yeast</name>
    <dbReference type="NCBI Taxonomy" id="559304"/>
    <lineage>
        <taxon>Eukaryota</taxon>
        <taxon>Fungi</taxon>
        <taxon>Dikarya</taxon>
        <taxon>Ascomycota</taxon>
        <taxon>Saccharomycotina</taxon>
        <taxon>Pichiomycetes</taxon>
        <taxon>Debaryomycetaceae</taxon>
        <taxon>Millerozyma</taxon>
    </lineage>
</organism>
<keyword evidence="3" id="KW-0762">Sugar transport</keyword>
<evidence type="ECO:0000256" key="8">
    <source>
        <dbReference type="ARBA" id="ARBA00041103"/>
    </source>
</evidence>
<feature type="transmembrane region" description="Helical" evidence="9">
    <location>
        <begin position="49"/>
        <end position="74"/>
    </location>
</feature>
<keyword evidence="5" id="KW-0256">Endoplasmic reticulum</keyword>
<keyword evidence="2" id="KW-0813">Transport</keyword>
<keyword evidence="7 9" id="KW-0472">Membrane</keyword>
<dbReference type="OMA" id="KIMTQHY"/>
<dbReference type="GO" id="GO:0005459">
    <property type="term" value="F:UDP-galactose transmembrane transporter activity"/>
    <property type="evidence" value="ECO:0007669"/>
    <property type="project" value="TreeGrafter"/>
</dbReference>
<dbReference type="PANTHER" id="PTHR10778:SF10">
    <property type="entry name" value="SOLUTE CARRIER FAMILY 35 MEMBER B1"/>
    <property type="match status" value="1"/>
</dbReference>
<sequence length="356" mass="39460">MGEKKYSSSITLCFSVLGLYASFLTWSVLQERINTKPYGSADGITEPEFFKAPLIINVTQALLASITGYIYSYINQKSDPFDIFFKNDRETARSMFKSFVLISITSSLSSPVGYSSLKHIDFLAYLLAKSCKLIPVMLVHKAFYRTKFPFYKYLVAVMVTAGVAIFTLSHSSKKSSKDEINDGNIALGVGQLLGSMLLDGLTNSTQDQLFKLQNTKGSPAKLSGAKLMCVLNAFVFVLTLAYTIAFKYESEVTYTINFAKKYPEVLTNILQFSACGAFGQVFVFIILENFGSLVLITATVTRKMISMILSVVLFGHTLNYMQWLGVGFVFGGIGYEAYLNLLSKKSSKATIEKKNN</sequence>
<dbReference type="FunCoup" id="G8YBB4">
    <property type="interactions" value="745"/>
</dbReference>
<gene>
    <name evidence="10" type="primary">Piso0_001961</name>
    <name evidence="10" type="ORF">GNLVRS01_PISO0J01681g</name>
</gene>
<evidence type="ECO:0000256" key="4">
    <source>
        <dbReference type="ARBA" id="ARBA00022692"/>
    </source>
</evidence>
<feature type="transmembrane region" description="Helical" evidence="9">
    <location>
        <begin position="151"/>
        <end position="171"/>
    </location>
</feature>
<evidence type="ECO:0000256" key="9">
    <source>
        <dbReference type="SAM" id="Phobius"/>
    </source>
</evidence>
<reference evidence="10 11" key="1">
    <citation type="journal article" date="2012" name="G3 (Bethesda)">
        <title>Pichia sorbitophila, an interspecies yeast hybrid reveals early steps of genome resolution following polyploidization.</title>
        <authorList>
            <person name="Leh Louis V."/>
            <person name="Despons L."/>
            <person name="Friedrich A."/>
            <person name="Martin T."/>
            <person name="Durrens P."/>
            <person name="Casaregola S."/>
            <person name="Neuveglise C."/>
            <person name="Fairhead C."/>
            <person name="Marck C."/>
            <person name="Cruz J.A."/>
            <person name="Straub M.L."/>
            <person name="Kugler V."/>
            <person name="Sacerdot C."/>
            <person name="Uzunov Z."/>
            <person name="Thierry A."/>
            <person name="Weiss S."/>
            <person name="Bleykasten C."/>
            <person name="De Montigny J."/>
            <person name="Jacques N."/>
            <person name="Jung P."/>
            <person name="Lemaire M."/>
            <person name="Mallet S."/>
            <person name="Morel G."/>
            <person name="Richard G.F."/>
            <person name="Sarkar A."/>
            <person name="Savel G."/>
            <person name="Schacherer J."/>
            <person name="Seret M.L."/>
            <person name="Talla E."/>
            <person name="Samson G."/>
            <person name="Jubin C."/>
            <person name="Poulain J."/>
            <person name="Vacherie B."/>
            <person name="Barbe V."/>
            <person name="Pelletier E."/>
            <person name="Sherman D.J."/>
            <person name="Westhof E."/>
            <person name="Weissenbach J."/>
            <person name="Baret P.V."/>
            <person name="Wincker P."/>
            <person name="Gaillardin C."/>
            <person name="Dujon B."/>
            <person name="Souciet J.L."/>
        </authorList>
    </citation>
    <scope>NUCLEOTIDE SEQUENCE [LARGE SCALE GENOMIC DNA]</scope>
    <source>
        <strain evidence="11">ATCC MYA-4447 / BCRC 22081 / CBS 7064 / NBRC 10061 / NRRL Y-12695</strain>
    </source>
</reference>
<keyword evidence="6 9" id="KW-1133">Transmembrane helix</keyword>
<evidence type="ECO:0000313" key="11">
    <source>
        <dbReference type="Proteomes" id="UP000005222"/>
    </source>
</evidence>
<evidence type="ECO:0000256" key="6">
    <source>
        <dbReference type="ARBA" id="ARBA00022989"/>
    </source>
</evidence>
<dbReference type="Proteomes" id="UP000005222">
    <property type="component" value="Chromosome J"/>
</dbReference>
<keyword evidence="4 9" id="KW-0812">Transmembrane</keyword>
<dbReference type="HOGENOM" id="CLU_036019_0_2_1"/>
<comment type="subcellular location">
    <subcellularLocation>
        <location evidence="1">Endoplasmic reticulum membrane</location>
        <topology evidence="1">Multi-pass membrane protein</topology>
    </subcellularLocation>
</comment>
<dbReference type="GO" id="GO:0005789">
    <property type="term" value="C:endoplasmic reticulum membrane"/>
    <property type="evidence" value="ECO:0007669"/>
    <property type="project" value="UniProtKB-SubCell"/>
</dbReference>
<name>G8YBB4_PICSO</name>
<dbReference type="Pfam" id="PF08449">
    <property type="entry name" value="UAA"/>
    <property type="match status" value="1"/>
</dbReference>
<evidence type="ECO:0000256" key="5">
    <source>
        <dbReference type="ARBA" id="ARBA00022824"/>
    </source>
</evidence>
<protein>
    <recommendedName>
        <fullName evidence="8">UDP-galactose transporter homolog 1</fullName>
    </recommendedName>
</protein>
<feature type="transmembrane region" description="Helical" evidence="9">
    <location>
        <begin position="122"/>
        <end position="139"/>
    </location>
</feature>
<dbReference type="GO" id="GO:0005460">
    <property type="term" value="F:UDP-glucose transmembrane transporter activity"/>
    <property type="evidence" value="ECO:0007669"/>
    <property type="project" value="TreeGrafter"/>
</dbReference>
<evidence type="ECO:0000256" key="7">
    <source>
        <dbReference type="ARBA" id="ARBA00023136"/>
    </source>
</evidence>
<evidence type="ECO:0000256" key="1">
    <source>
        <dbReference type="ARBA" id="ARBA00004477"/>
    </source>
</evidence>